<accession>A0A7C3ZZ04</accession>
<keyword evidence="7" id="KW-0732">Signal</keyword>
<feature type="chain" id="PRO_5028196932" evidence="7">
    <location>
        <begin position="34"/>
        <end position="517"/>
    </location>
</feature>
<evidence type="ECO:0000313" key="9">
    <source>
        <dbReference type="EMBL" id="HGG02187.1"/>
    </source>
</evidence>
<sequence>MKRYRRFRWLALGLATFLSVSLFSVTMSAPATSTPSFSLPSPTLGEASGVWGAEMNLLAQNFTPANFQRLVEADRLYRNGQIPAAERIYREVKPPFPRETAAPSAATGAITDPEQLSPAGRVFWREAQAGWEQNLESRTLVPLQMLIEKHPEFIPGQIMLARAMRKFKPDEAEDDQNILAMLEQATSEYPDQPDLVAAYVEELEAEKKWLESSITARQFALLNPDNPRAEEFAKIAEEDFGKFKGAMKRKLVGQAILSGAINIGDFLLTGNASGGINTLQLTMLLLQGESAFGKQVADAIAQDYKQQNALVEDEEILEYVKDIGNNLAKFMGRNDFEYEFYVVADKNLNAFALPGGKVFVNTGAILNTKSEAELAGLLGHEVAHAVLSHGYQRIARGTLLSNLGRVVPLGNVFAELIGRSYSRQQEQQSDILGTRVLNGAGYAADGVRNLMMTLDGLYGDKAPPRWLSTHPPSSDRVRYLEQLIQKSNYNRYAFEGVEQHSQIQTRVKQVVKQEEEE</sequence>
<keyword evidence="5" id="KW-0862">Zinc</keyword>
<proteinExistence type="predicted"/>
<dbReference type="InterPro" id="IPR001915">
    <property type="entry name" value="Peptidase_M48"/>
</dbReference>
<dbReference type="InterPro" id="IPR051156">
    <property type="entry name" value="Mito/Outer_Membr_Metalloprot"/>
</dbReference>
<comment type="caution">
    <text evidence="9">The sequence shown here is derived from an EMBL/GenBank/DDBJ whole genome shotgun (WGS) entry which is preliminary data.</text>
</comment>
<evidence type="ECO:0000256" key="5">
    <source>
        <dbReference type="ARBA" id="ARBA00022833"/>
    </source>
</evidence>
<dbReference type="Gene3D" id="3.30.2010.10">
    <property type="entry name" value="Metalloproteases ('zincins'), catalytic domain"/>
    <property type="match status" value="1"/>
</dbReference>
<protein>
    <submittedName>
        <fullName evidence="9">Peptidase M48, Ste24p</fullName>
    </submittedName>
</protein>
<evidence type="ECO:0000256" key="2">
    <source>
        <dbReference type="ARBA" id="ARBA00022670"/>
    </source>
</evidence>
<comment type="cofactor">
    <cofactor evidence="1">
        <name>Zn(2+)</name>
        <dbReference type="ChEBI" id="CHEBI:29105"/>
    </cofactor>
</comment>
<gene>
    <name evidence="9" type="ORF">ENR15_16465</name>
</gene>
<evidence type="ECO:0000256" key="6">
    <source>
        <dbReference type="ARBA" id="ARBA00023049"/>
    </source>
</evidence>
<evidence type="ECO:0000256" key="3">
    <source>
        <dbReference type="ARBA" id="ARBA00022723"/>
    </source>
</evidence>
<dbReference type="Pfam" id="PF01435">
    <property type="entry name" value="Peptidase_M48"/>
    <property type="match status" value="1"/>
</dbReference>
<feature type="signal peptide" evidence="7">
    <location>
        <begin position="1"/>
        <end position="33"/>
    </location>
</feature>
<dbReference type="GO" id="GO:0051603">
    <property type="term" value="P:proteolysis involved in protein catabolic process"/>
    <property type="evidence" value="ECO:0007669"/>
    <property type="project" value="TreeGrafter"/>
</dbReference>
<evidence type="ECO:0000259" key="8">
    <source>
        <dbReference type="Pfam" id="PF01435"/>
    </source>
</evidence>
<keyword evidence="6" id="KW-0482">Metalloprotease</keyword>
<dbReference type="EMBL" id="DSPX01000168">
    <property type="protein sequence ID" value="HGG02187.1"/>
    <property type="molecule type" value="Genomic_DNA"/>
</dbReference>
<organism evidence="9">
    <name type="scientific">Planktothricoides sp. SpSt-374</name>
    <dbReference type="NCBI Taxonomy" id="2282167"/>
    <lineage>
        <taxon>Bacteria</taxon>
        <taxon>Bacillati</taxon>
        <taxon>Cyanobacteriota</taxon>
        <taxon>Cyanophyceae</taxon>
        <taxon>Oscillatoriophycideae</taxon>
        <taxon>Oscillatoriales</taxon>
        <taxon>Oscillatoriaceae</taxon>
        <taxon>Planktothricoides</taxon>
    </lineage>
</organism>
<evidence type="ECO:0000256" key="4">
    <source>
        <dbReference type="ARBA" id="ARBA00022801"/>
    </source>
</evidence>
<evidence type="ECO:0000256" key="7">
    <source>
        <dbReference type="SAM" id="SignalP"/>
    </source>
</evidence>
<dbReference type="GO" id="GO:0016020">
    <property type="term" value="C:membrane"/>
    <property type="evidence" value="ECO:0007669"/>
    <property type="project" value="TreeGrafter"/>
</dbReference>
<dbReference type="GO" id="GO:0046872">
    <property type="term" value="F:metal ion binding"/>
    <property type="evidence" value="ECO:0007669"/>
    <property type="project" value="UniProtKB-KW"/>
</dbReference>
<dbReference type="PANTHER" id="PTHR22726:SF1">
    <property type="entry name" value="METALLOENDOPEPTIDASE OMA1, MITOCHONDRIAL"/>
    <property type="match status" value="1"/>
</dbReference>
<dbReference type="AlphaFoldDB" id="A0A7C3ZZ04"/>
<reference evidence="9" key="1">
    <citation type="journal article" date="2020" name="mSystems">
        <title>Genome- and Community-Level Interaction Insights into Carbon Utilization and Element Cycling Functions of Hydrothermarchaeota in Hydrothermal Sediment.</title>
        <authorList>
            <person name="Zhou Z."/>
            <person name="Liu Y."/>
            <person name="Xu W."/>
            <person name="Pan J."/>
            <person name="Luo Z.H."/>
            <person name="Li M."/>
        </authorList>
    </citation>
    <scope>NUCLEOTIDE SEQUENCE [LARGE SCALE GENOMIC DNA]</scope>
    <source>
        <strain evidence="9">SpSt-374</strain>
    </source>
</reference>
<keyword evidence="3" id="KW-0479">Metal-binding</keyword>
<name>A0A7C3ZZ04_9CYAN</name>
<keyword evidence="2" id="KW-0645">Protease</keyword>
<dbReference type="CDD" id="cd07333">
    <property type="entry name" value="M48C_bepA_like"/>
    <property type="match status" value="1"/>
</dbReference>
<dbReference type="GO" id="GO:0004222">
    <property type="term" value="F:metalloendopeptidase activity"/>
    <property type="evidence" value="ECO:0007669"/>
    <property type="project" value="InterPro"/>
</dbReference>
<dbReference type="PANTHER" id="PTHR22726">
    <property type="entry name" value="METALLOENDOPEPTIDASE OMA1"/>
    <property type="match status" value="1"/>
</dbReference>
<evidence type="ECO:0000256" key="1">
    <source>
        <dbReference type="ARBA" id="ARBA00001947"/>
    </source>
</evidence>
<feature type="domain" description="Peptidase M48" evidence="8">
    <location>
        <begin position="319"/>
        <end position="482"/>
    </location>
</feature>
<keyword evidence="4" id="KW-0378">Hydrolase</keyword>